<dbReference type="PANTHER" id="PTHR35585">
    <property type="entry name" value="HHE DOMAIN PROTEIN (AFU_ORTHOLOGUE AFUA_4G00730)"/>
    <property type="match status" value="1"/>
</dbReference>
<feature type="domain" description="Hemerythrin-like" evidence="1">
    <location>
        <begin position="9"/>
        <end position="118"/>
    </location>
</feature>
<dbReference type="Pfam" id="PF01814">
    <property type="entry name" value="Hemerythrin"/>
    <property type="match status" value="1"/>
</dbReference>
<dbReference type="Gene3D" id="1.20.120.520">
    <property type="entry name" value="nmb1532 protein domain like"/>
    <property type="match status" value="1"/>
</dbReference>
<gene>
    <name evidence="2" type="ORF">H7F51_13650</name>
</gene>
<reference evidence="2 3" key="1">
    <citation type="submission" date="2020-08" db="EMBL/GenBank/DDBJ databases">
        <title>The genome sequence of type strain Novosphingobium flavum NBRC 111647.</title>
        <authorList>
            <person name="Liu Y."/>
        </authorList>
    </citation>
    <scope>NUCLEOTIDE SEQUENCE [LARGE SCALE GENOMIC DNA]</scope>
    <source>
        <strain evidence="2 3">NBRC 111647</strain>
    </source>
</reference>
<sequence>MPAATYTDAIALLKADHDEIEALFERFDKARAGSRRKLAEQICTTLKIHTMIEEDIFYPALKGRIPEDDYAEMMVEHDSAKILLNDIEASSPEDDDYYAAKVKVMGEECEHHFKEEEEYVDGVFAMARKAGLDLVAMRDAMLVRKDELAAEARDGGLPPAELEAIHSG</sequence>
<dbReference type="EMBL" id="JACLAW010000010">
    <property type="protein sequence ID" value="MBC2666564.1"/>
    <property type="molecule type" value="Genomic_DNA"/>
</dbReference>
<evidence type="ECO:0000313" key="2">
    <source>
        <dbReference type="EMBL" id="MBC2666564.1"/>
    </source>
</evidence>
<evidence type="ECO:0000313" key="3">
    <source>
        <dbReference type="Proteomes" id="UP000566813"/>
    </source>
</evidence>
<proteinExistence type="predicted"/>
<accession>A0A7X1FTI7</accession>
<dbReference type="AlphaFoldDB" id="A0A7X1FTI7"/>
<dbReference type="Proteomes" id="UP000566813">
    <property type="component" value="Unassembled WGS sequence"/>
</dbReference>
<name>A0A7X1FTI7_9SPHN</name>
<dbReference type="PANTHER" id="PTHR35585:SF1">
    <property type="entry name" value="HHE DOMAIN PROTEIN (AFU_ORTHOLOGUE AFUA_4G00730)"/>
    <property type="match status" value="1"/>
</dbReference>
<organism evidence="2 3">
    <name type="scientific">Novosphingobium flavum</name>
    <dbReference type="NCBI Taxonomy" id="1778672"/>
    <lineage>
        <taxon>Bacteria</taxon>
        <taxon>Pseudomonadati</taxon>
        <taxon>Pseudomonadota</taxon>
        <taxon>Alphaproteobacteria</taxon>
        <taxon>Sphingomonadales</taxon>
        <taxon>Sphingomonadaceae</taxon>
        <taxon>Novosphingobium</taxon>
    </lineage>
</organism>
<evidence type="ECO:0000259" key="1">
    <source>
        <dbReference type="Pfam" id="PF01814"/>
    </source>
</evidence>
<protein>
    <submittedName>
        <fullName evidence="2">Hemerythrin domain-containing protein</fullName>
    </submittedName>
</protein>
<keyword evidence="3" id="KW-1185">Reference proteome</keyword>
<comment type="caution">
    <text evidence="2">The sequence shown here is derived from an EMBL/GenBank/DDBJ whole genome shotgun (WGS) entry which is preliminary data.</text>
</comment>
<dbReference type="CDD" id="cd12108">
    <property type="entry name" value="Hr-like"/>
    <property type="match status" value="1"/>
</dbReference>
<dbReference type="InterPro" id="IPR012312">
    <property type="entry name" value="Hemerythrin-like"/>
</dbReference>
<dbReference type="RefSeq" id="WP_185664862.1">
    <property type="nucleotide sequence ID" value="NZ_JACLAW010000010.1"/>
</dbReference>